<dbReference type="AlphaFoldDB" id="A0A1C3H6I9"/>
<sequence length="166" mass="17913">MKRLTITLLAALLGGVAQAADCIPPEGFQPASSPAPLHDIIKRDAKQRVALLNVWAIWCAPCRKELPLLDNIAQDENAPLEIITLNLGDDPAVIDKIYDELHITALPRDNHGDHALLKTLGGVGLPLSVWYVDDKMIAKSAGALHDGDALVAYARCLNDNREGSQP</sequence>
<keyword evidence="1" id="KW-0676">Redox-active center</keyword>
<feature type="chain" id="PRO_5008674938" evidence="2">
    <location>
        <begin position="20"/>
        <end position="166"/>
    </location>
</feature>
<dbReference type="InterPro" id="IPR012336">
    <property type="entry name" value="Thioredoxin-like_fold"/>
</dbReference>
<name>A0A1C3H6I9_9GAMM</name>
<dbReference type="RefSeq" id="WP_004139665.1">
    <property type="nucleotide sequence ID" value="NZ_CAUPBE010000001.1"/>
</dbReference>
<dbReference type="InterPro" id="IPR017937">
    <property type="entry name" value="Thioredoxin_CS"/>
</dbReference>
<gene>
    <name evidence="4" type="ORF">CHUV0807_2196</name>
</gene>
<dbReference type="GeneID" id="84789498"/>
<evidence type="ECO:0000259" key="3">
    <source>
        <dbReference type="PROSITE" id="PS51352"/>
    </source>
</evidence>
<dbReference type="GO" id="GO:0015036">
    <property type="term" value="F:disulfide oxidoreductase activity"/>
    <property type="evidence" value="ECO:0007669"/>
    <property type="project" value="UniProtKB-ARBA"/>
</dbReference>
<keyword evidence="2" id="KW-0732">Signal</keyword>
<dbReference type="PROSITE" id="PS51352">
    <property type="entry name" value="THIOREDOXIN_2"/>
    <property type="match status" value="1"/>
</dbReference>
<dbReference type="Gene3D" id="3.40.30.10">
    <property type="entry name" value="Glutaredoxin"/>
    <property type="match status" value="1"/>
</dbReference>
<dbReference type="InterPro" id="IPR036249">
    <property type="entry name" value="Thioredoxin-like_sf"/>
</dbReference>
<evidence type="ECO:0000313" key="4">
    <source>
        <dbReference type="EMBL" id="SAM70449.1"/>
    </source>
</evidence>
<evidence type="ECO:0000256" key="2">
    <source>
        <dbReference type="SAM" id="SignalP"/>
    </source>
</evidence>
<evidence type="ECO:0000313" key="5">
    <source>
        <dbReference type="Proteomes" id="UP000190837"/>
    </source>
</evidence>
<dbReference type="CDD" id="cd02966">
    <property type="entry name" value="TlpA_like_family"/>
    <property type="match status" value="1"/>
</dbReference>
<dbReference type="InterPro" id="IPR013766">
    <property type="entry name" value="Thioredoxin_domain"/>
</dbReference>
<evidence type="ECO:0000256" key="1">
    <source>
        <dbReference type="ARBA" id="ARBA00023284"/>
    </source>
</evidence>
<dbReference type="Pfam" id="PF13905">
    <property type="entry name" value="Thioredoxin_8"/>
    <property type="match status" value="1"/>
</dbReference>
<dbReference type="Proteomes" id="UP000190837">
    <property type="component" value="Unassembled WGS sequence"/>
</dbReference>
<dbReference type="PROSITE" id="PS00194">
    <property type="entry name" value="THIOREDOXIN_1"/>
    <property type="match status" value="1"/>
</dbReference>
<accession>A0A1C3H6I9</accession>
<dbReference type="EMBL" id="FKLO01000073">
    <property type="protein sequence ID" value="SAM70449.1"/>
    <property type="molecule type" value="Genomic_DNA"/>
</dbReference>
<proteinExistence type="predicted"/>
<dbReference type="SUPFAM" id="SSF52833">
    <property type="entry name" value="Thioredoxin-like"/>
    <property type="match status" value="1"/>
</dbReference>
<feature type="signal peptide" evidence="2">
    <location>
        <begin position="1"/>
        <end position="19"/>
    </location>
</feature>
<protein>
    <submittedName>
        <fullName evidence="4">Thiol:disulfide oxidoreductase TlpA</fullName>
    </submittedName>
</protein>
<feature type="domain" description="Thioredoxin" evidence="3">
    <location>
        <begin position="17"/>
        <end position="162"/>
    </location>
</feature>
<organism evidence="4 5">
    <name type="scientific">Cardiobacterium hominis</name>
    <dbReference type="NCBI Taxonomy" id="2718"/>
    <lineage>
        <taxon>Bacteria</taxon>
        <taxon>Pseudomonadati</taxon>
        <taxon>Pseudomonadota</taxon>
        <taxon>Gammaproteobacteria</taxon>
        <taxon>Cardiobacteriales</taxon>
        <taxon>Cardiobacteriaceae</taxon>
        <taxon>Cardiobacterium</taxon>
    </lineage>
</organism>
<reference evidence="5" key="1">
    <citation type="submission" date="2016-04" db="EMBL/GenBank/DDBJ databases">
        <authorList>
            <person name="Tagini F."/>
        </authorList>
    </citation>
    <scope>NUCLEOTIDE SEQUENCE [LARGE SCALE GENOMIC DNA]</scope>
    <source>
        <strain evidence="5">CHUV0807</strain>
    </source>
</reference>